<dbReference type="InterPro" id="IPR041581">
    <property type="entry name" value="Glyoxalase_6"/>
</dbReference>
<organism evidence="2 3">
    <name type="scientific">Catellatospora chokoriensis</name>
    <dbReference type="NCBI Taxonomy" id="310353"/>
    <lineage>
        <taxon>Bacteria</taxon>
        <taxon>Bacillati</taxon>
        <taxon>Actinomycetota</taxon>
        <taxon>Actinomycetes</taxon>
        <taxon>Micromonosporales</taxon>
        <taxon>Micromonosporaceae</taxon>
        <taxon>Catellatospora</taxon>
    </lineage>
</organism>
<dbReference type="AlphaFoldDB" id="A0A8J3K7X5"/>
<gene>
    <name evidence="2" type="ORF">Cch02nite_45580</name>
</gene>
<sequence length="121" mass="13421">MTTIIRNVTFDAADPGALARWWAQVFDSEVAFDDGHEAAFDLPSDQTVYFQRVPEPKSVKNRLHLCLQSDTPRDVEVERVLALGATMAADHRNADGTGWAVLADPEGNEFCVLRSQAERGF</sequence>
<dbReference type="Pfam" id="PF18029">
    <property type="entry name" value="Glyoxalase_6"/>
    <property type="match status" value="1"/>
</dbReference>
<protein>
    <submittedName>
        <fullName evidence="2">Glyoxalase</fullName>
    </submittedName>
</protein>
<evidence type="ECO:0000313" key="2">
    <source>
        <dbReference type="EMBL" id="GIF91114.1"/>
    </source>
</evidence>
<dbReference type="RefSeq" id="WP_191838864.1">
    <property type="nucleotide sequence ID" value="NZ_BAAALB010000008.1"/>
</dbReference>
<dbReference type="Proteomes" id="UP000619293">
    <property type="component" value="Unassembled WGS sequence"/>
</dbReference>
<evidence type="ECO:0000259" key="1">
    <source>
        <dbReference type="Pfam" id="PF18029"/>
    </source>
</evidence>
<dbReference type="SUPFAM" id="SSF54593">
    <property type="entry name" value="Glyoxalase/Bleomycin resistance protein/Dihydroxybiphenyl dioxygenase"/>
    <property type="match status" value="1"/>
</dbReference>
<name>A0A8J3K7X5_9ACTN</name>
<evidence type="ECO:0000313" key="3">
    <source>
        <dbReference type="Proteomes" id="UP000619293"/>
    </source>
</evidence>
<proteinExistence type="predicted"/>
<accession>A0A8J3K7X5</accession>
<feature type="domain" description="Glyoxalase-like" evidence="1">
    <location>
        <begin position="8"/>
        <end position="113"/>
    </location>
</feature>
<keyword evidence="3" id="KW-1185">Reference proteome</keyword>
<dbReference type="PANTHER" id="PTHR35908">
    <property type="entry name" value="HYPOTHETICAL FUSION PROTEIN"/>
    <property type="match status" value="1"/>
</dbReference>
<reference evidence="2 3" key="1">
    <citation type="submission" date="2021-01" db="EMBL/GenBank/DDBJ databases">
        <title>Whole genome shotgun sequence of Catellatospora chokoriensis NBRC 107358.</title>
        <authorList>
            <person name="Komaki H."/>
            <person name="Tamura T."/>
        </authorList>
    </citation>
    <scope>NUCLEOTIDE SEQUENCE [LARGE SCALE GENOMIC DNA]</scope>
    <source>
        <strain evidence="2 3">NBRC 107358</strain>
    </source>
</reference>
<dbReference type="PANTHER" id="PTHR35908:SF1">
    <property type="entry name" value="CONSERVED PROTEIN"/>
    <property type="match status" value="1"/>
</dbReference>
<dbReference type="CDD" id="cd06587">
    <property type="entry name" value="VOC"/>
    <property type="match status" value="1"/>
</dbReference>
<comment type="caution">
    <text evidence="2">The sequence shown here is derived from an EMBL/GenBank/DDBJ whole genome shotgun (WGS) entry which is preliminary data.</text>
</comment>
<dbReference type="Gene3D" id="3.10.180.10">
    <property type="entry name" value="2,3-Dihydroxybiphenyl 1,2-Dioxygenase, domain 1"/>
    <property type="match status" value="1"/>
</dbReference>
<dbReference type="EMBL" id="BONG01000029">
    <property type="protein sequence ID" value="GIF91114.1"/>
    <property type="molecule type" value="Genomic_DNA"/>
</dbReference>
<dbReference type="InterPro" id="IPR029068">
    <property type="entry name" value="Glyas_Bleomycin-R_OHBP_Dase"/>
</dbReference>